<sequence>MEACRTWASHEMWAINEALHRGMTAGKKLPCYCRHPGFSSLARRSGGLHSAAIEDEEEEEEEEENEPTRAHGQQRGRD</sequence>
<dbReference type="AlphaFoldDB" id="A0A367LIC9"/>
<evidence type="ECO:0000256" key="1">
    <source>
        <dbReference type="SAM" id="MobiDB-lite"/>
    </source>
</evidence>
<evidence type="ECO:0000313" key="3">
    <source>
        <dbReference type="Proteomes" id="UP000253664"/>
    </source>
</evidence>
<proteinExistence type="predicted"/>
<evidence type="ECO:0000313" key="2">
    <source>
        <dbReference type="EMBL" id="RCI14193.1"/>
    </source>
</evidence>
<comment type="caution">
    <text evidence="2">The sequence shown here is derived from an EMBL/GenBank/DDBJ whole genome shotgun (WGS) entry which is preliminary data.</text>
</comment>
<accession>A0A367LIC9</accession>
<feature type="region of interest" description="Disordered" evidence="1">
    <location>
        <begin position="41"/>
        <end position="78"/>
    </location>
</feature>
<feature type="compositionally biased region" description="Acidic residues" evidence="1">
    <location>
        <begin position="53"/>
        <end position="65"/>
    </location>
</feature>
<organism evidence="2 3">
    <name type="scientific">Ophiocordyceps polyrhachis-furcata BCC 54312</name>
    <dbReference type="NCBI Taxonomy" id="1330021"/>
    <lineage>
        <taxon>Eukaryota</taxon>
        <taxon>Fungi</taxon>
        <taxon>Dikarya</taxon>
        <taxon>Ascomycota</taxon>
        <taxon>Pezizomycotina</taxon>
        <taxon>Sordariomycetes</taxon>
        <taxon>Hypocreomycetidae</taxon>
        <taxon>Hypocreales</taxon>
        <taxon>Ophiocordycipitaceae</taxon>
        <taxon>Ophiocordyceps</taxon>
    </lineage>
</organism>
<protein>
    <submittedName>
        <fullName evidence="2">Uncharacterized protein</fullName>
    </submittedName>
</protein>
<dbReference type="EMBL" id="LKCN02000004">
    <property type="protein sequence ID" value="RCI14193.1"/>
    <property type="molecule type" value="Genomic_DNA"/>
</dbReference>
<dbReference type="Proteomes" id="UP000253664">
    <property type="component" value="Unassembled WGS sequence"/>
</dbReference>
<name>A0A367LIC9_9HYPO</name>
<keyword evidence="3" id="KW-1185">Reference proteome</keyword>
<reference evidence="2 3" key="1">
    <citation type="journal article" date="2015" name="BMC Genomics">
        <title>Insights from the genome of Ophiocordyceps polyrhachis-furcata to pathogenicity and host specificity in insect fungi.</title>
        <authorList>
            <person name="Wichadakul D."/>
            <person name="Kobmoo N."/>
            <person name="Ingsriswang S."/>
            <person name="Tangphatsornruang S."/>
            <person name="Chantasingh D."/>
            <person name="Luangsa-ard J.J."/>
            <person name="Eurwilaichitr L."/>
        </authorList>
    </citation>
    <scope>NUCLEOTIDE SEQUENCE [LARGE SCALE GENOMIC DNA]</scope>
    <source>
        <strain evidence="2 3">BCC 54312</strain>
    </source>
</reference>
<gene>
    <name evidence="2" type="ORF">L249_5940</name>
</gene>